<keyword evidence="8" id="KW-1185">Reference proteome</keyword>
<dbReference type="CDD" id="cd07042">
    <property type="entry name" value="STAS_SulP_like_sulfate_transporter"/>
    <property type="match status" value="1"/>
</dbReference>
<evidence type="ECO:0000313" key="7">
    <source>
        <dbReference type="EMBL" id="WWF06916.1"/>
    </source>
</evidence>
<dbReference type="InterPro" id="IPR036513">
    <property type="entry name" value="STAS_dom_sf"/>
</dbReference>
<feature type="domain" description="STAS" evidence="6">
    <location>
        <begin position="426"/>
        <end position="541"/>
    </location>
</feature>
<name>A0ABZ2FL08_9MICO</name>
<dbReference type="Pfam" id="PF00916">
    <property type="entry name" value="Sulfate_transp"/>
    <property type="match status" value="1"/>
</dbReference>
<evidence type="ECO:0000256" key="2">
    <source>
        <dbReference type="ARBA" id="ARBA00022692"/>
    </source>
</evidence>
<feature type="transmembrane region" description="Helical" evidence="5">
    <location>
        <begin position="166"/>
        <end position="186"/>
    </location>
</feature>
<dbReference type="Pfam" id="PF01740">
    <property type="entry name" value="STAS"/>
    <property type="match status" value="1"/>
</dbReference>
<feature type="transmembrane region" description="Helical" evidence="5">
    <location>
        <begin position="321"/>
        <end position="350"/>
    </location>
</feature>
<feature type="transmembrane region" description="Helical" evidence="5">
    <location>
        <begin position="39"/>
        <end position="56"/>
    </location>
</feature>
<evidence type="ECO:0000313" key="8">
    <source>
        <dbReference type="Proteomes" id="UP001381003"/>
    </source>
</evidence>
<sequence>MRGYHRDLLRGDLVAGVTIAAYLVPQVMAYAAVAGLPPVAGLWAAMAALSVYAVLGSSPQLSVGPESTTALMTAVALGTLGLQDAQEYAARAATLAVLVGAICVMGWVLRLGFVAEALSRPVLDGYMGGIAALMMVSQIGNLTRLDVPEGSVLDQVAFALRHVGDIHAPTGILALTLLGLVFLAGWQAPRLPGPLLLIVLAAGAVALLDLTGRGVAVVGPVASALPELEVPHLGVDDVTLLLPAALGVALVGFTDNVLTARAFATRRGDVVDNNQELLALGAANLAAGAVRGFPVSSSGSRTAIGAAAGSRTQLHSVATTITVLLAVTLAGPVLAVVPAAALGAVVVYAATRLVDVADMRRLARFRRTELWLSLATFLGVVLLGPLTGVLVAVGLSVLDLLHRVARPHDGVLAFVPGVAGMHDVADYPVAQPVTGLVVYRYDSPLFFANAQDFVRRALRAVDTSPTPVEWLVLNAEANVTIDITALDALNDLHHELQRRDIVLGLARVKQELRIDLVRDGFVERIGADRVFMTLPTAVEAYAAWYRERHGTLPPGLRDGTGPGAP</sequence>
<comment type="subcellular location">
    <subcellularLocation>
        <location evidence="1">Membrane</location>
        <topology evidence="1">Multi-pass membrane protein</topology>
    </subcellularLocation>
</comment>
<evidence type="ECO:0000256" key="1">
    <source>
        <dbReference type="ARBA" id="ARBA00004141"/>
    </source>
</evidence>
<dbReference type="PROSITE" id="PS50801">
    <property type="entry name" value="STAS"/>
    <property type="match status" value="1"/>
</dbReference>
<keyword evidence="2 5" id="KW-0812">Transmembrane</keyword>
<dbReference type="InterPro" id="IPR002645">
    <property type="entry name" value="STAS_dom"/>
</dbReference>
<feature type="transmembrane region" description="Helical" evidence="5">
    <location>
        <begin position="238"/>
        <end position="258"/>
    </location>
</feature>
<evidence type="ECO:0000256" key="3">
    <source>
        <dbReference type="ARBA" id="ARBA00022989"/>
    </source>
</evidence>
<dbReference type="EMBL" id="CP104874">
    <property type="protein sequence ID" value="WWF06916.1"/>
    <property type="molecule type" value="Genomic_DNA"/>
</dbReference>
<feature type="transmembrane region" description="Helical" evidence="5">
    <location>
        <begin position="195"/>
        <end position="218"/>
    </location>
</feature>
<dbReference type="PANTHER" id="PTHR11814">
    <property type="entry name" value="SULFATE TRANSPORTER"/>
    <property type="match status" value="1"/>
</dbReference>
<proteinExistence type="predicted"/>
<accession>A0ABZ2FL08</accession>
<gene>
    <name evidence="7" type="primary">sulP</name>
    <name evidence="7" type="ORF">N5P18_06045</name>
</gene>
<evidence type="ECO:0000259" key="6">
    <source>
        <dbReference type="PROSITE" id="PS50801"/>
    </source>
</evidence>
<feature type="transmembrane region" description="Helical" evidence="5">
    <location>
        <begin position="12"/>
        <end position="33"/>
    </location>
</feature>
<dbReference type="Gene3D" id="3.30.750.24">
    <property type="entry name" value="STAS domain"/>
    <property type="match status" value="1"/>
</dbReference>
<feature type="transmembrane region" description="Helical" evidence="5">
    <location>
        <begin position="88"/>
        <end position="109"/>
    </location>
</feature>
<keyword evidence="3 5" id="KW-1133">Transmembrane helix</keyword>
<protein>
    <submittedName>
        <fullName evidence="7">Sulfate permease</fullName>
    </submittedName>
</protein>
<dbReference type="Proteomes" id="UP001381003">
    <property type="component" value="Chromosome"/>
</dbReference>
<dbReference type="RefSeq" id="WP_338539285.1">
    <property type="nucleotide sequence ID" value="NZ_CP104874.1"/>
</dbReference>
<dbReference type="InterPro" id="IPR001902">
    <property type="entry name" value="SLC26A/SulP_fam"/>
</dbReference>
<evidence type="ECO:0000256" key="5">
    <source>
        <dbReference type="SAM" id="Phobius"/>
    </source>
</evidence>
<dbReference type="SUPFAM" id="SSF52091">
    <property type="entry name" value="SpoIIaa-like"/>
    <property type="match status" value="1"/>
</dbReference>
<keyword evidence="4 5" id="KW-0472">Membrane</keyword>
<evidence type="ECO:0000256" key="4">
    <source>
        <dbReference type="ARBA" id="ARBA00023136"/>
    </source>
</evidence>
<dbReference type="InterPro" id="IPR011547">
    <property type="entry name" value="SLC26A/SulP_dom"/>
</dbReference>
<feature type="transmembrane region" description="Helical" evidence="5">
    <location>
        <begin position="370"/>
        <end position="398"/>
    </location>
</feature>
<dbReference type="NCBIfam" id="TIGR00815">
    <property type="entry name" value="sulP"/>
    <property type="match status" value="1"/>
</dbReference>
<reference evidence="7 8" key="1">
    <citation type="submission" date="2022-09" db="EMBL/GenBank/DDBJ databases">
        <title>Complete genome sequence of Janibacter terrae strain COS04-44, PCL-degrading bacteria isolated from oil spilled coast.</title>
        <authorList>
            <person name="Park H."/>
            <person name="Kim J.Y."/>
            <person name="An S.H."/>
            <person name="Lee C.M."/>
            <person name="Weon H.-Y."/>
        </authorList>
    </citation>
    <scope>NUCLEOTIDE SEQUENCE [LARGE SCALE GENOMIC DNA]</scope>
    <source>
        <strain evidence="7 8">COS04-44</strain>
    </source>
</reference>
<feature type="transmembrane region" description="Helical" evidence="5">
    <location>
        <begin position="121"/>
        <end position="140"/>
    </location>
</feature>
<feature type="transmembrane region" description="Helical" evidence="5">
    <location>
        <begin position="63"/>
        <end position="82"/>
    </location>
</feature>
<organism evidence="7 8">
    <name type="scientific">Janibacter terrae</name>
    <dbReference type="NCBI Taxonomy" id="103817"/>
    <lineage>
        <taxon>Bacteria</taxon>
        <taxon>Bacillati</taxon>
        <taxon>Actinomycetota</taxon>
        <taxon>Actinomycetes</taxon>
        <taxon>Micrococcales</taxon>
        <taxon>Intrasporangiaceae</taxon>
        <taxon>Janibacter</taxon>
    </lineage>
</organism>